<name>A0A2P2MQX5_RHIMU</name>
<accession>A0A2P2MQX5</accession>
<proteinExistence type="predicted"/>
<protein>
    <submittedName>
        <fullName evidence="1">Uncharacterized protein</fullName>
    </submittedName>
</protein>
<reference evidence="1" key="1">
    <citation type="submission" date="2018-02" db="EMBL/GenBank/DDBJ databases">
        <title>Rhizophora mucronata_Transcriptome.</title>
        <authorList>
            <person name="Meera S.P."/>
            <person name="Sreeshan A."/>
            <person name="Augustine A."/>
        </authorList>
    </citation>
    <scope>NUCLEOTIDE SEQUENCE</scope>
    <source>
        <tissue evidence="1">Leaf</tissue>
    </source>
</reference>
<organism evidence="1">
    <name type="scientific">Rhizophora mucronata</name>
    <name type="common">Asiatic mangrove</name>
    <dbReference type="NCBI Taxonomy" id="61149"/>
    <lineage>
        <taxon>Eukaryota</taxon>
        <taxon>Viridiplantae</taxon>
        <taxon>Streptophyta</taxon>
        <taxon>Embryophyta</taxon>
        <taxon>Tracheophyta</taxon>
        <taxon>Spermatophyta</taxon>
        <taxon>Magnoliopsida</taxon>
        <taxon>eudicotyledons</taxon>
        <taxon>Gunneridae</taxon>
        <taxon>Pentapetalae</taxon>
        <taxon>rosids</taxon>
        <taxon>fabids</taxon>
        <taxon>Malpighiales</taxon>
        <taxon>Rhizophoraceae</taxon>
        <taxon>Rhizophora</taxon>
    </lineage>
</organism>
<dbReference type="AlphaFoldDB" id="A0A2P2MQX5"/>
<evidence type="ECO:0000313" key="1">
    <source>
        <dbReference type="EMBL" id="MBX32615.1"/>
    </source>
</evidence>
<dbReference type="EMBL" id="GGEC01052131">
    <property type="protein sequence ID" value="MBX32615.1"/>
    <property type="molecule type" value="Transcribed_RNA"/>
</dbReference>
<sequence length="17" mass="2164">MLQLLTNRRRLEINHKQ</sequence>